<dbReference type="Pfam" id="PF00106">
    <property type="entry name" value="adh_short"/>
    <property type="match status" value="1"/>
</dbReference>
<dbReference type="InterPro" id="IPR002347">
    <property type="entry name" value="SDR_fam"/>
</dbReference>
<dbReference type="PANTHER" id="PTHR42879">
    <property type="entry name" value="3-OXOACYL-(ACYL-CARRIER-PROTEIN) REDUCTASE"/>
    <property type="match status" value="1"/>
</dbReference>
<dbReference type="EMBL" id="JAMYJR010000038">
    <property type="protein sequence ID" value="MCO8275514.1"/>
    <property type="molecule type" value="Genomic_DNA"/>
</dbReference>
<dbReference type="Gene3D" id="3.40.50.720">
    <property type="entry name" value="NAD(P)-binding Rossmann-like Domain"/>
    <property type="match status" value="1"/>
</dbReference>
<sequence length="261" mass="27141">MPTTLPARDSLHGRIALVTGGSKGIGQAVTARLREMGADVWVTARNQPDHEDDDRFIAADFATAAGTDLVARRLIDAGGVDILVHVAGGTFSPAGGFGVPTEQDWLNDLNLNLLSAVRLDQRLLPGMVGKGSGVVVHVSSIQRIKPMHFSLPYAAAKVALTAYSKGLTNEVAPHGVRVNSISPGITLTSTLEAWLEQSSTEQGVDPATVADQLVASLGGIPLGRPAQPVEVADLVGFLVSDRASSVVGAEYIIDGGTVHTV</sequence>
<dbReference type="PANTHER" id="PTHR42879:SF6">
    <property type="entry name" value="NADPH-DEPENDENT REDUCTASE BACG"/>
    <property type="match status" value="1"/>
</dbReference>
<dbReference type="InterPro" id="IPR036291">
    <property type="entry name" value="NAD(P)-bd_dom_sf"/>
</dbReference>
<protein>
    <submittedName>
        <fullName evidence="3">SDR family oxidoreductase</fullName>
    </submittedName>
</protein>
<comment type="caution">
    <text evidence="3">The sequence shown here is derived from an EMBL/GenBank/DDBJ whole genome shotgun (WGS) entry which is preliminary data.</text>
</comment>
<dbReference type="InterPro" id="IPR050259">
    <property type="entry name" value="SDR"/>
</dbReference>
<evidence type="ECO:0000313" key="4">
    <source>
        <dbReference type="Proteomes" id="UP001523369"/>
    </source>
</evidence>
<name>A0ABT1DXC8_9ACTN</name>
<dbReference type="NCBIfam" id="NF005095">
    <property type="entry name" value="PRK06523.1"/>
    <property type="match status" value="1"/>
</dbReference>
<gene>
    <name evidence="3" type="ORF">M1L60_33515</name>
</gene>
<evidence type="ECO:0000256" key="1">
    <source>
        <dbReference type="ARBA" id="ARBA00006484"/>
    </source>
</evidence>
<accession>A0ABT1DXC8</accession>
<comment type="similarity">
    <text evidence="1 2">Belongs to the short-chain dehydrogenases/reductases (SDR) family.</text>
</comment>
<organism evidence="3 4">
    <name type="scientific">Paractinoplanes aksuensis</name>
    <dbReference type="NCBI Taxonomy" id="2939490"/>
    <lineage>
        <taxon>Bacteria</taxon>
        <taxon>Bacillati</taxon>
        <taxon>Actinomycetota</taxon>
        <taxon>Actinomycetes</taxon>
        <taxon>Micromonosporales</taxon>
        <taxon>Micromonosporaceae</taxon>
        <taxon>Paractinoplanes</taxon>
    </lineage>
</organism>
<evidence type="ECO:0000256" key="2">
    <source>
        <dbReference type="RuleBase" id="RU000363"/>
    </source>
</evidence>
<evidence type="ECO:0000313" key="3">
    <source>
        <dbReference type="EMBL" id="MCO8275514.1"/>
    </source>
</evidence>
<keyword evidence="4" id="KW-1185">Reference proteome</keyword>
<reference evidence="3 4" key="1">
    <citation type="submission" date="2022-06" db="EMBL/GenBank/DDBJ databases">
        <title>New Species of the Genus Actinoplanes, ActinopZanes ferrugineus.</title>
        <authorList>
            <person name="Ding P."/>
        </authorList>
    </citation>
    <scope>NUCLEOTIDE SEQUENCE [LARGE SCALE GENOMIC DNA]</scope>
    <source>
        <strain evidence="3 4">TRM88003</strain>
    </source>
</reference>
<dbReference type="RefSeq" id="WP_253241578.1">
    <property type="nucleotide sequence ID" value="NZ_JAMYJR010000038.1"/>
</dbReference>
<proteinExistence type="inferred from homology"/>
<dbReference type="SUPFAM" id="SSF51735">
    <property type="entry name" value="NAD(P)-binding Rossmann-fold domains"/>
    <property type="match status" value="1"/>
</dbReference>
<dbReference type="Proteomes" id="UP001523369">
    <property type="component" value="Unassembled WGS sequence"/>
</dbReference>
<dbReference type="PRINTS" id="PR00081">
    <property type="entry name" value="GDHRDH"/>
</dbReference>
<dbReference type="PRINTS" id="PR00080">
    <property type="entry name" value="SDRFAMILY"/>
</dbReference>